<dbReference type="InterPro" id="IPR012997">
    <property type="entry name" value="RplA"/>
</dbReference>
<dbReference type="SUPFAM" id="SSF110997">
    <property type="entry name" value="Sporulation related repeat"/>
    <property type="match status" value="1"/>
</dbReference>
<organism evidence="9 10">
    <name type="scientific">Oxalicibacterium solurbis</name>
    <dbReference type="NCBI Taxonomy" id="69280"/>
    <lineage>
        <taxon>Bacteria</taxon>
        <taxon>Pseudomonadati</taxon>
        <taxon>Pseudomonadota</taxon>
        <taxon>Betaproteobacteria</taxon>
        <taxon>Burkholderiales</taxon>
        <taxon>Oxalobacteraceae</taxon>
        <taxon>Oxalicibacterium</taxon>
    </lineage>
</organism>
<gene>
    <name evidence="4" type="primary">rlpA</name>
    <name evidence="9" type="ORF">GCM10011430_25100</name>
</gene>
<evidence type="ECO:0000256" key="7">
    <source>
        <dbReference type="SAM" id="SignalP"/>
    </source>
</evidence>
<keyword evidence="2 4" id="KW-0456">Lyase</keyword>
<comment type="caution">
    <text evidence="9">The sequence shown here is derived from an EMBL/GenBank/DDBJ whole genome shotgun (WGS) entry which is preliminary data.</text>
</comment>
<protein>
    <recommendedName>
        <fullName evidence="4">Endolytic peptidoglycan transglycosylase RlpA</fullName>
        <ecNumber evidence="4">4.2.2.-</ecNumber>
    </recommendedName>
</protein>
<dbReference type="GO" id="GO:0008932">
    <property type="term" value="F:lytic endotransglycosylase activity"/>
    <property type="evidence" value="ECO:0007669"/>
    <property type="project" value="UniProtKB-UniRule"/>
</dbReference>
<dbReference type="PROSITE" id="PS51724">
    <property type="entry name" value="SPOR"/>
    <property type="match status" value="1"/>
</dbReference>
<evidence type="ECO:0000256" key="1">
    <source>
        <dbReference type="ARBA" id="ARBA00022729"/>
    </source>
</evidence>
<keyword evidence="3 4" id="KW-0961">Cell wall biogenesis/degradation</keyword>
<dbReference type="Pfam" id="PF05036">
    <property type="entry name" value="SPOR"/>
    <property type="match status" value="1"/>
</dbReference>
<sequence>MQFRTLDAVRGWKVTLPVASCLALLLALAGCSSTPVAPSTSATSSTSSQPAARSSGSAYPALPPAGSGRGGYYLDDGPGDAIPAGLMDVPDADPRVEPYSRTGNKPYVVFGKRYVPITDDRPYSVKGYGSWYGKKFHGQKTSSGELYDMYKMTAASPVLPIPSYARVTNLSNGRQVIVRVNDRGPFRSDRVIDLSYTAALKLGYVGHGSAKLQVDRLLPADIERILAAKANAQQAAAAPEPTDIAMPAVQTMALPALQTTTVSANQAPDAQTSNAQVATALAESSPASETTAIASSEPIVPAKGFYLQFGAYSQAANAEALRARLLQNAGAPLPSLTVESSNNLYRLYSGPFASREAAAAAAAQAERDGIKPFIVQR</sequence>
<keyword evidence="4" id="KW-1003">Cell membrane</keyword>
<dbReference type="EMBL" id="BMDP01000003">
    <property type="protein sequence ID" value="GGI55336.1"/>
    <property type="molecule type" value="Genomic_DNA"/>
</dbReference>
<dbReference type="CDD" id="cd22268">
    <property type="entry name" value="DPBB_RlpA-like"/>
    <property type="match status" value="1"/>
</dbReference>
<evidence type="ECO:0000256" key="2">
    <source>
        <dbReference type="ARBA" id="ARBA00023239"/>
    </source>
</evidence>
<evidence type="ECO:0000313" key="9">
    <source>
        <dbReference type="EMBL" id="GGI55336.1"/>
    </source>
</evidence>
<evidence type="ECO:0000256" key="6">
    <source>
        <dbReference type="SAM" id="MobiDB-lite"/>
    </source>
</evidence>
<feature type="region of interest" description="Disordered" evidence="6">
    <location>
        <begin position="37"/>
        <end position="61"/>
    </location>
</feature>
<comment type="similarity">
    <text evidence="4 5">Belongs to the RlpA family.</text>
</comment>
<dbReference type="GO" id="GO:0071555">
    <property type="term" value="P:cell wall organization"/>
    <property type="evidence" value="ECO:0007669"/>
    <property type="project" value="UniProtKB-KW"/>
</dbReference>
<evidence type="ECO:0000256" key="3">
    <source>
        <dbReference type="ARBA" id="ARBA00023316"/>
    </source>
</evidence>
<dbReference type="HAMAP" id="MF_02071">
    <property type="entry name" value="RlpA"/>
    <property type="match status" value="1"/>
</dbReference>
<reference evidence="9" key="2">
    <citation type="submission" date="2020-09" db="EMBL/GenBank/DDBJ databases">
        <authorList>
            <person name="Sun Q."/>
            <person name="Sedlacek I."/>
        </authorList>
    </citation>
    <scope>NUCLEOTIDE SEQUENCE</scope>
    <source>
        <strain evidence="9">CCM 7664</strain>
    </source>
</reference>
<dbReference type="SUPFAM" id="SSF50685">
    <property type="entry name" value="Barwin-like endoglucanases"/>
    <property type="match status" value="1"/>
</dbReference>
<dbReference type="GO" id="GO:0005886">
    <property type="term" value="C:plasma membrane"/>
    <property type="evidence" value="ECO:0007669"/>
    <property type="project" value="UniProtKB-SubCell"/>
</dbReference>
<dbReference type="PROSITE" id="PS51257">
    <property type="entry name" value="PROKAR_LIPOPROTEIN"/>
    <property type="match status" value="1"/>
</dbReference>
<keyword evidence="1 7" id="KW-0732">Signal</keyword>
<dbReference type="InterPro" id="IPR034718">
    <property type="entry name" value="RlpA"/>
</dbReference>
<dbReference type="Gene3D" id="2.40.40.10">
    <property type="entry name" value="RlpA-like domain"/>
    <property type="match status" value="1"/>
</dbReference>
<keyword evidence="10" id="KW-1185">Reference proteome</keyword>
<keyword evidence="4 9" id="KW-0449">Lipoprotein</keyword>
<keyword evidence="4" id="KW-0472">Membrane</keyword>
<dbReference type="Proteomes" id="UP000627205">
    <property type="component" value="Unassembled WGS sequence"/>
</dbReference>
<evidence type="ECO:0000256" key="4">
    <source>
        <dbReference type="HAMAP-Rule" id="MF_02071"/>
    </source>
</evidence>
<dbReference type="NCBIfam" id="TIGR00413">
    <property type="entry name" value="rlpA"/>
    <property type="match status" value="1"/>
</dbReference>
<feature type="chain" id="PRO_5035346753" description="Endolytic peptidoglycan transglycosylase RlpA" evidence="7">
    <location>
        <begin position="30"/>
        <end position="377"/>
    </location>
</feature>
<dbReference type="InterPro" id="IPR009009">
    <property type="entry name" value="RlpA-like_DPBB"/>
</dbReference>
<feature type="compositionally biased region" description="Low complexity" evidence="6">
    <location>
        <begin position="37"/>
        <end position="58"/>
    </location>
</feature>
<dbReference type="RefSeq" id="WP_188422268.1">
    <property type="nucleotide sequence ID" value="NZ_BMDP01000003.1"/>
</dbReference>
<evidence type="ECO:0000256" key="5">
    <source>
        <dbReference type="RuleBase" id="RU003495"/>
    </source>
</evidence>
<dbReference type="GO" id="GO:0042834">
    <property type="term" value="F:peptidoglycan binding"/>
    <property type="evidence" value="ECO:0007669"/>
    <property type="project" value="InterPro"/>
</dbReference>
<dbReference type="InterPro" id="IPR036680">
    <property type="entry name" value="SPOR-like_sf"/>
</dbReference>
<dbReference type="PANTHER" id="PTHR34183">
    <property type="entry name" value="ENDOLYTIC PEPTIDOGLYCAN TRANSGLYCOSYLASE RLPA"/>
    <property type="match status" value="1"/>
</dbReference>
<comment type="function">
    <text evidence="4">Lytic transglycosylase with a strong preference for naked glycan strands that lack stem peptides.</text>
</comment>
<evidence type="ECO:0000259" key="8">
    <source>
        <dbReference type="PROSITE" id="PS51724"/>
    </source>
</evidence>
<comment type="subcellular location">
    <subcellularLocation>
        <location evidence="4">Cell membrane</location>
        <topology evidence="4">Lipid-anchor</topology>
    </subcellularLocation>
</comment>
<keyword evidence="4" id="KW-0564">Palmitate</keyword>
<reference evidence="9" key="1">
    <citation type="journal article" date="2014" name="Int. J. Syst. Evol. Microbiol.">
        <title>Complete genome sequence of Corynebacterium casei LMG S-19264T (=DSM 44701T), isolated from a smear-ripened cheese.</title>
        <authorList>
            <consortium name="US DOE Joint Genome Institute (JGI-PGF)"/>
            <person name="Walter F."/>
            <person name="Albersmeier A."/>
            <person name="Kalinowski J."/>
            <person name="Ruckert C."/>
        </authorList>
    </citation>
    <scope>NUCLEOTIDE SEQUENCE</scope>
    <source>
        <strain evidence="9">CCM 7664</strain>
    </source>
</reference>
<dbReference type="EC" id="4.2.2.-" evidence="4"/>
<dbReference type="InterPro" id="IPR036908">
    <property type="entry name" value="RlpA-like_sf"/>
</dbReference>
<dbReference type="FunFam" id="2.40.40.10:FF:000003">
    <property type="entry name" value="Endolytic peptidoglycan transglycosylase RlpA"/>
    <property type="match status" value="1"/>
</dbReference>
<dbReference type="Gene3D" id="3.30.70.1070">
    <property type="entry name" value="Sporulation related repeat"/>
    <property type="match status" value="1"/>
</dbReference>
<name>A0A8J3F7B2_9BURK</name>
<dbReference type="Pfam" id="PF03330">
    <property type="entry name" value="DPBB_1"/>
    <property type="match status" value="1"/>
</dbReference>
<dbReference type="PANTHER" id="PTHR34183:SF1">
    <property type="entry name" value="ENDOLYTIC PEPTIDOGLYCAN TRANSGLYCOSYLASE RLPA"/>
    <property type="match status" value="1"/>
</dbReference>
<feature type="domain" description="SPOR" evidence="8">
    <location>
        <begin position="299"/>
        <end position="377"/>
    </location>
</feature>
<dbReference type="GO" id="GO:0000270">
    <property type="term" value="P:peptidoglycan metabolic process"/>
    <property type="evidence" value="ECO:0007669"/>
    <property type="project" value="UniProtKB-UniRule"/>
</dbReference>
<dbReference type="InterPro" id="IPR007730">
    <property type="entry name" value="SPOR-like_dom"/>
</dbReference>
<accession>A0A8J3F7B2</accession>
<proteinExistence type="inferred from homology"/>
<dbReference type="AlphaFoldDB" id="A0A8J3F7B2"/>
<evidence type="ECO:0000313" key="10">
    <source>
        <dbReference type="Proteomes" id="UP000627205"/>
    </source>
</evidence>
<feature type="signal peptide" evidence="7">
    <location>
        <begin position="1"/>
        <end position="29"/>
    </location>
</feature>